<keyword evidence="2" id="KW-1185">Reference proteome</keyword>
<evidence type="ECO:0000313" key="2">
    <source>
        <dbReference type="Proteomes" id="UP001066276"/>
    </source>
</evidence>
<protein>
    <submittedName>
        <fullName evidence="1">Uncharacterized protein</fullName>
    </submittedName>
</protein>
<organism evidence="1 2">
    <name type="scientific">Pleurodeles waltl</name>
    <name type="common">Iberian ribbed newt</name>
    <dbReference type="NCBI Taxonomy" id="8319"/>
    <lineage>
        <taxon>Eukaryota</taxon>
        <taxon>Metazoa</taxon>
        <taxon>Chordata</taxon>
        <taxon>Craniata</taxon>
        <taxon>Vertebrata</taxon>
        <taxon>Euteleostomi</taxon>
        <taxon>Amphibia</taxon>
        <taxon>Batrachia</taxon>
        <taxon>Caudata</taxon>
        <taxon>Salamandroidea</taxon>
        <taxon>Salamandridae</taxon>
        <taxon>Pleurodelinae</taxon>
        <taxon>Pleurodeles</taxon>
    </lineage>
</organism>
<dbReference type="EMBL" id="JANPWB010000010">
    <property type="protein sequence ID" value="KAJ1139840.1"/>
    <property type="molecule type" value="Genomic_DNA"/>
</dbReference>
<gene>
    <name evidence="1" type="ORF">NDU88_006204</name>
</gene>
<dbReference type="AlphaFoldDB" id="A0AAV7QL27"/>
<comment type="caution">
    <text evidence="1">The sequence shown here is derived from an EMBL/GenBank/DDBJ whole genome shotgun (WGS) entry which is preliminary data.</text>
</comment>
<sequence>MRVSLFPRYRILFFDPHAISSPSANGCRGRLAYQTRQPLRWSDGRKGARGTQVFEVGCDEKEATMFHDAWLQRFELPQYCRMVLVCSGEACFDLQRCCGGAISSASRWVLPVVLSDSSCKHQVI</sequence>
<dbReference type="Proteomes" id="UP001066276">
    <property type="component" value="Chromosome 6"/>
</dbReference>
<accession>A0AAV7QL27</accession>
<evidence type="ECO:0000313" key="1">
    <source>
        <dbReference type="EMBL" id="KAJ1139840.1"/>
    </source>
</evidence>
<name>A0AAV7QL27_PLEWA</name>
<reference evidence="1" key="1">
    <citation type="journal article" date="2022" name="bioRxiv">
        <title>Sequencing and chromosome-scale assembly of the giantPleurodeles waltlgenome.</title>
        <authorList>
            <person name="Brown T."/>
            <person name="Elewa A."/>
            <person name="Iarovenko S."/>
            <person name="Subramanian E."/>
            <person name="Araus A.J."/>
            <person name="Petzold A."/>
            <person name="Susuki M."/>
            <person name="Suzuki K.-i.T."/>
            <person name="Hayashi T."/>
            <person name="Toyoda A."/>
            <person name="Oliveira C."/>
            <person name="Osipova E."/>
            <person name="Leigh N.D."/>
            <person name="Simon A."/>
            <person name="Yun M.H."/>
        </authorList>
    </citation>
    <scope>NUCLEOTIDE SEQUENCE</scope>
    <source>
        <strain evidence="1">20211129_DDA</strain>
        <tissue evidence="1">Liver</tissue>
    </source>
</reference>
<proteinExistence type="predicted"/>